<accession>H2AXM2</accession>
<name>H2AXM2_KAZAF</name>
<dbReference type="FunCoup" id="H2AXM2">
    <property type="interactions" value="595"/>
</dbReference>
<evidence type="ECO:0000256" key="3">
    <source>
        <dbReference type="ARBA" id="ARBA00022670"/>
    </source>
</evidence>
<dbReference type="PRINTS" id="PR00707">
    <property type="entry name" value="UBCTHYDRLASE"/>
</dbReference>
<dbReference type="InterPro" id="IPR001578">
    <property type="entry name" value="Peptidase_C12_UCH"/>
</dbReference>
<comment type="similarity">
    <text evidence="2 7 8">Belongs to the peptidase C12 family.</text>
</comment>
<keyword evidence="6 7" id="KW-0788">Thiol protease</keyword>
<dbReference type="EMBL" id="HE650827">
    <property type="protein sequence ID" value="CCF59122.1"/>
    <property type="molecule type" value="Genomic_DNA"/>
</dbReference>
<keyword evidence="5 7" id="KW-0378">Hydrolase</keyword>
<dbReference type="GeneID" id="13884613"/>
<feature type="domain" description="UCH catalytic" evidence="9">
    <location>
        <begin position="7"/>
        <end position="233"/>
    </location>
</feature>
<dbReference type="SUPFAM" id="SSF54001">
    <property type="entry name" value="Cysteine proteinases"/>
    <property type="match status" value="1"/>
</dbReference>
<evidence type="ECO:0000313" key="11">
    <source>
        <dbReference type="Proteomes" id="UP000005220"/>
    </source>
</evidence>
<evidence type="ECO:0000256" key="8">
    <source>
        <dbReference type="RuleBase" id="RU361215"/>
    </source>
</evidence>
<organism evidence="10 11">
    <name type="scientific">Kazachstania africana (strain ATCC 22294 / BCRC 22015 / CBS 2517 / CECT 1963 / NBRC 1671 / NRRL Y-8276)</name>
    <name type="common">Yeast</name>
    <name type="synonym">Kluyveromyces africanus</name>
    <dbReference type="NCBI Taxonomy" id="1071382"/>
    <lineage>
        <taxon>Eukaryota</taxon>
        <taxon>Fungi</taxon>
        <taxon>Dikarya</taxon>
        <taxon>Ascomycota</taxon>
        <taxon>Saccharomycotina</taxon>
        <taxon>Saccharomycetes</taxon>
        <taxon>Saccharomycetales</taxon>
        <taxon>Saccharomycetaceae</taxon>
        <taxon>Kazachstania</taxon>
    </lineage>
</organism>
<dbReference type="GO" id="GO:0004843">
    <property type="term" value="F:cysteine-type deubiquitinase activity"/>
    <property type="evidence" value="ECO:0007669"/>
    <property type="project" value="UniProtKB-UniRule"/>
</dbReference>
<dbReference type="Pfam" id="PF01088">
    <property type="entry name" value="Peptidase_C12"/>
    <property type="match status" value="1"/>
</dbReference>
<evidence type="ECO:0000256" key="5">
    <source>
        <dbReference type="ARBA" id="ARBA00022801"/>
    </source>
</evidence>
<evidence type="ECO:0000313" key="10">
    <source>
        <dbReference type="EMBL" id="CCF59122.1"/>
    </source>
</evidence>
<dbReference type="PANTHER" id="PTHR10589">
    <property type="entry name" value="UBIQUITIN CARBOXYL-TERMINAL HYDROLASE"/>
    <property type="match status" value="1"/>
</dbReference>
<dbReference type="InterPro" id="IPR038765">
    <property type="entry name" value="Papain-like_cys_pep_sf"/>
</dbReference>
<dbReference type="KEGG" id="kaf:KAFR_0G00890"/>
<sequence length="234" mass="26524">MNKELDAVIPLESDPEVFNTFAHNLGLKREYSFVDIYSIDDPALLEFLVRPVMAIILLFPPVETKEAVQTNNKDIDTSTDKPIWLRQNFKNACGLYALLHILANNKQLLADDSSLLKFINDIPNFTDTDLSKFIIEFINHFNADFVHNSGSSVNPNPDDIIDLHFITFISYGDENKLYELDGRSAEGKPIYIGQGHGKDLIEEELIVNRIRGYMNSVKDENDKLKFSLIGLSVS</sequence>
<protein>
    <recommendedName>
        <fullName evidence="8">Ubiquitin carboxyl-terminal hydrolase</fullName>
        <ecNumber evidence="8">3.4.19.12</ecNumber>
    </recommendedName>
</protein>
<evidence type="ECO:0000256" key="7">
    <source>
        <dbReference type="PROSITE-ProRule" id="PRU01393"/>
    </source>
</evidence>
<proteinExistence type="inferred from homology"/>
<gene>
    <name evidence="10" type="primary">KAFR0G00890</name>
    <name evidence="10" type="ORF">KAFR_0G00890</name>
</gene>
<feature type="site" description="Transition state stabilizer" evidence="7">
    <location>
        <position position="87"/>
    </location>
</feature>
<dbReference type="InterPro" id="IPR036959">
    <property type="entry name" value="Peptidase_C12_UCH_sf"/>
</dbReference>
<evidence type="ECO:0000259" key="9">
    <source>
        <dbReference type="PROSITE" id="PS52048"/>
    </source>
</evidence>
<evidence type="ECO:0000256" key="2">
    <source>
        <dbReference type="ARBA" id="ARBA00009326"/>
    </source>
</evidence>
<feature type="active site" description="Nucleophile" evidence="7">
    <location>
        <position position="93"/>
    </location>
</feature>
<dbReference type="InParanoid" id="H2AXM2"/>
<keyword evidence="4 7" id="KW-0833">Ubl conjugation pathway</keyword>
<dbReference type="GO" id="GO:0006511">
    <property type="term" value="P:ubiquitin-dependent protein catabolic process"/>
    <property type="evidence" value="ECO:0007669"/>
    <property type="project" value="UniProtKB-UniRule"/>
</dbReference>
<dbReference type="RefSeq" id="XP_003958257.1">
    <property type="nucleotide sequence ID" value="XM_003958208.1"/>
</dbReference>
<dbReference type="AlphaFoldDB" id="H2AXM2"/>
<dbReference type="STRING" id="1071382.H2AXM2"/>
<dbReference type="GO" id="GO:0016579">
    <property type="term" value="P:protein deubiquitination"/>
    <property type="evidence" value="ECO:0007669"/>
    <property type="project" value="TreeGrafter"/>
</dbReference>
<dbReference type="EC" id="3.4.19.12" evidence="8"/>
<dbReference type="PANTHER" id="PTHR10589:SF17">
    <property type="entry name" value="UBIQUITIN CARBOXYL-TERMINAL HYDROLASE"/>
    <property type="match status" value="1"/>
</dbReference>
<evidence type="ECO:0000256" key="4">
    <source>
        <dbReference type="ARBA" id="ARBA00022786"/>
    </source>
</evidence>
<dbReference type="PROSITE" id="PS52048">
    <property type="entry name" value="UCH_DOMAIN"/>
    <property type="match status" value="1"/>
</dbReference>
<reference evidence="10 11" key="1">
    <citation type="journal article" date="2011" name="Proc. Natl. Acad. Sci. U.S.A.">
        <title>Evolutionary erosion of yeast sex chromosomes by mating-type switching accidents.</title>
        <authorList>
            <person name="Gordon J.L."/>
            <person name="Armisen D."/>
            <person name="Proux-Wera E."/>
            <person name="Oheigeartaigh S.S."/>
            <person name="Byrne K.P."/>
            <person name="Wolfe K.H."/>
        </authorList>
    </citation>
    <scope>NUCLEOTIDE SEQUENCE [LARGE SCALE GENOMIC DNA]</scope>
    <source>
        <strain evidence="11">ATCC 22294 / BCRC 22015 / CBS 2517 / CECT 1963 / NBRC 1671 / NRRL Y-8276</strain>
    </source>
</reference>
<dbReference type="eggNOG" id="KOG1415">
    <property type="taxonomic scope" value="Eukaryota"/>
</dbReference>
<feature type="site" description="Important for enzyme activity" evidence="7">
    <location>
        <position position="181"/>
    </location>
</feature>
<comment type="catalytic activity">
    <reaction evidence="1 7 8">
        <text>Thiol-dependent hydrolysis of ester, thioester, amide, peptide and isopeptide bonds formed by the C-terminal Gly of ubiquitin (a 76-residue protein attached to proteins as an intracellular targeting signal).</text>
        <dbReference type="EC" id="3.4.19.12"/>
    </reaction>
</comment>
<evidence type="ECO:0000256" key="6">
    <source>
        <dbReference type="ARBA" id="ARBA00022807"/>
    </source>
</evidence>
<dbReference type="Proteomes" id="UP000005220">
    <property type="component" value="Chromosome 7"/>
</dbReference>
<keyword evidence="3 7" id="KW-0645">Protease</keyword>
<keyword evidence="11" id="KW-1185">Reference proteome</keyword>
<dbReference type="MEROPS" id="C12.002"/>
<dbReference type="OrthoDB" id="427186at2759"/>
<dbReference type="GO" id="GO:0005737">
    <property type="term" value="C:cytoplasm"/>
    <property type="evidence" value="ECO:0007669"/>
    <property type="project" value="TreeGrafter"/>
</dbReference>
<dbReference type="HOGENOM" id="CLU_054406_0_2_1"/>
<feature type="active site" description="Proton donor" evidence="7">
    <location>
        <position position="164"/>
    </location>
</feature>
<dbReference type="Gene3D" id="3.40.532.10">
    <property type="entry name" value="Peptidase C12, ubiquitin carboxyl-terminal hydrolase"/>
    <property type="match status" value="1"/>
</dbReference>
<evidence type="ECO:0000256" key="1">
    <source>
        <dbReference type="ARBA" id="ARBA00000707"/>
    </source>
</evidence>